<dbReference type="KEGG" id="git:C6V83_17525"/>
<evidence type="ECO:0000313" key="4">
    <source>
        <dbReference type="Proteomes" id="UP000239814"/>
    </source>
</evidence>
<evidence type="ECO:0000256" key="1">
    <source>
        <dbReference type="SAM" id="MobiDB-lite"/>
    </source>
</evidence>
<sequence>MSEPAASSYLTGLADPNVDDTGDRPKVTVLHRGASETVIRLAFRQAQRMPDHTAAHPILVLGQAGVIDFAVEGTIHELSPGTAVRVDARVPHSLEARTDATATLVVVHPPAPEDRAE</sequence>
<proteinExistence type="predicted"/>
<dbReference type="Proteomes" id="UP000239814">
    <property type="component" value="Chromosome"/>
</dbReference>
<reference evidence="3 4" key="1">
    <citation type="submission" date="2018-03" db="EMBL/GenBank/DDBJ databases">
        <title>Characteristics and genome of n-alkane degrading marine bacteria Gordonia iterans isolated from crude oil contaminated in Tae-an, South Korea.</title>
        <authorList>
            <person name="Lee S.-S."/>
            <person name="Kim H."/>
        </authorList>
    </citation>
    <scope>NUCLEOTIDE SEQUENCE [LARGE SCALE GENOMIC DNA]</scope>
    <source>
        <strain evidence="3 4">Co17</strain>
    </source>
</reference>
<name>A0A2S0KJH2_9ACTN</name>
<dbReference type="EMBL" id="CP027433">
    <property type="protein sequence ID" value="AVM01791.1"/>
    <property type="molecule type" value="Genomic_DNA"/>
</dbReference>
<accession>A0A2S0KJH2</accession>
<dbReference type="InterPro" id="IPR013096">
    <property type="entry name" value="Cupin_2"/>
</dbReference>
<evidence type="ECO:0000313" key="3">
    <source>
        <dbReference type="EMBL" id="AVM01791.1"/>
    </source>
</evidence>
<gene>
    <name evidence="3" type="ORF">C6V83_17525</name>
</gene>
<dbReference type="InterPro" id="IPR014710">
    <property type="entry name" value="RmlC-like_jellyroll"/>
</dbReference>
<dbReference type="InterPro" id="IPR011051">
    <property type="entry name" value="RmlC_Cupin_sf"/>
</dbReference>
<protein>
    <submittedName>
        <fullName evidence="3">Cupin domain-containing protein</fullName>
    </submittedName>
</protein>
<dbReference type="SUPFAM" id="SSF51182">
    <property type="entry name" value="RmlC-like cupins"/>
    <property type="match status" value="1"/>
</dbReference>
<dbReference type="AlphaFoldDB" id="A0A2S0KJH2"/>
<evidence type="ECO:0000259" key="2">
    <source>
        <dbReference type="Pfam" id="PF07883"/>
    </source>
</evidence>
<feature type="domain" description="Cupin type-2" evidence="2">
    <location>
        <begin position="58"/>
        <end position="107"/>
    </location>
</feature>
<keyword evidence="4" id="KW-1185">Reference proteome</keyword>
<dbReference type="RefSeq" id="WP_105943494.1">
    <property type="nucleotide sequence ID" value="NZ_CP027433.1"/>
</dbReference>
<dbReference type="Gene3D" id="2.60.120.10">
    <property type="entry name" value="Jelly Rolls"/>
    <property type="match status" value="1"/>
</dbReference>
<feature type="region of interest" description="Disordered" evidence="1">
    <location>
        <begin position="1"/>
        <end position="24"/>
    </location>
</feature>
<dbReference type="Pfam" id="PF07883">
    <property type="entry name" value="Cupin_2"/>
    <property type="match status" value="1"/>
</dbReference>
<dbReference type="OrthoDB" id="1121052at2"/>
<organism evidence="3 4">
    <name type="scientific">Gordonia iterans</name>
    <dbReference type="NCBI Taxonomy" id="1004901"/>
    <lineage>
        <taxon>Bacteria</taxon>
        <taxon>Bacillati</taxon>
        <taxon>Actinomycetota</taxon>
        <taxon>Actinomycetes</taxon>
        <taxon>Mycobacteriales</taxon>
        <taxon>Gordoniaceae</taxon>
        <taxon>Gordonia</taxon>
    </lineage>
</organism>